<dbReference type="SUPFAM" id="SSF46785">
    <property type="entry name" value="Winged helix' DNA-binding domain"/>
    <property type="match status" value="1"/>
</dbReference>
<dbReference type="KEGG" id="cpra:CPter91_1066"/>
<dbReference type="Proteomes" id="UP000074561">
    <property type="component" value="Chromosome"/>
</dbReference>
<sequence length="107" mass="12191">MHAEPTAVLKILSDPTRRAIFERLSRDGEMTVRALTDPSGVSQPAISKHLGALKLAGLVRGRRDGRETYYSAEPKALAPLIDWIDFYSTFWNSRFDRLETLLKRMDQ</sequence>
<dbReference type="SMART" id="SM00418">
    <property type="entry name" value="HTH_ARSR"/>
    <property type="match status" value="1"/>
</dbReference>
<dbReference type="InterPro" id="IPR036388">
    <property type="entry name" value="WH-like_DNA-bd_sf"/>
</dbReference>
<evidence type="ECO:0000259" key="4">
    <source>
        <dbReference type="PROSITE" id="PS50987"/>
    </source>
</evidence>
<keyword evidence="8" id="KW-1185">Reference proteome</keyword>
<keyword evidence="3" id="KW-0804">Transcription</keyword>
<evidence type="ECO:0000256" key="3">
    <source>
        <dbReference type="ARBA" id="ARBA00023163"/>
    </source>
</evidence>
<feature type="domain" description="HTH arsR-type" evidence="4">
    <location>
        <begin position="1"/>
        <end position="92"/>
    </location>
</feature>
<reference evidence="7 8" key="1">
    <citation type="submission" date="2015-11" db="EMBL/GenBank/DDBJ databases">
        <title>Exploring the genomic traits of fungus-feeding bacterial genus Collimonas.</title>
        <authorList>
            <person name="Song C."/>
            <person name="Schmidt R."/>
            <person name="de Jager V."/>
            <person name="Krzyzanowska D."/>
            <person name="Jongedijk E."/>
            <person name="Cankar K."/>
            <person name="Beekwilder J."/>
            <person name="van Veen A."/>
            <person name="de Boer W."/>
            <person name="van Veen J.A."/>
            <person name="Garbeva P."/>
        </authorList>
    </citation>
    <scope>NUCLEOTIDE SEQUENCE [LARGE SCALE GENOMIC DNA]</scope>
    <source>
        <strain evidence="6 8">Ter291</strain>
        <strain evidence="5 7">Ter91</strain>
    </source>
</reference>
<name>A0A127QSZ7_9BURK</name>
<dbReference type="PANTHER" id="PTHR33154:SF33">
    <property type="entry name" value="TRANSCRIPTIONAL REPRESSOR SDPR"/>
    <property type="match status" value="1"/>
</dbReference>
<proteinExistence type="predicted"/>
<dbReference type="AlphaFoldDB" id="A0A127QSZ7"/>
<evidence type="ECO:0000313" key="6">
    <source>
        <dbReference type="EMBL" id="AMP13260.1"/>
    </source>
</evidence>
<accession>A0A127QSZ7</accession>
<dbReference type="PROSITE" id="PS50987">
    <property type="entry name" value="HTH_ARSR_2"/>
    <property type="match status" value="1"/>
</dbReference>
<dbReference type="STRING" id="279113.CPter91_1066"/>
<dbReference type="GO" id="GO:0003677">
    <property type="term" value="F:DNA binding"/>
    <property type="evidence" value="ECO:0007669"/>
    <property type="project" value="UniProtKB-KW"/>
</dbReference>
<dbReference type="CDD" id="cd00090">
    <property type="entry name" value="HTH_ARSR"/>
    <property type="match status" value="1"/>
</dbReference>
<dbReference type="GO" id="GO:0003700">
    <property type="term" value="F:DNA-binding transcription factor activity"/>
    <property type="evidence" value="ECO:0007669"/>
    <property type="project" value="InterPro"/>
</dbReference>
<evidence type="ECO:0000256" key="2">
    <source>
        <dbReference type="ARBA" id="ARBA00023125"/>
    </source>
</evidence>
<evidence type="ECO:0000256" key="1">
    <source>
        <dbReference type="ARBA" id="ARBA00023015"/>
    </source>
</evidence>
<dbReference type="Gene3D" id="1.10.10.10">
    <property type="entry name" value="Winged helix-like DNA-binding domain superfamily/Winged helix DNA-binding domain"/>
    <property type="match status" value="1"/>
</dbReference>
<dbReference type="InterPro" id="IPR001845">
    <property type="entry name" value="HTH_ArsR_DNA-bd_dom"/>
</dbReference>
<dbReference type="Proteomes" id="UP000074914">
    <property type="component" value="Chromosome"/>
</dbReference>
<dbReference type="Pfam" id="PF12840">
    <property type="entry name" value="HTH_20"/>
    <property type="match status" value="1"/>
</dbReference>
<dbReference type="EMBL" id="CP013236">
    <property type="protein sequence ID" value="AMP13260.1"/>
    <property type="molecule type" value="Genomic_DNA"/>
</dbReference>
<dbReference type="PANTHER" id="PTHR33154">
    <property type="entry name" value="TRANSCRIPTIONAL REGULATOR, ARSR FAMILY"/>
    <property type="match status" value="1"/>
</dbReference>
<dbReference type="EMBL" id="CP013234">
    <property type="protein sequence ID" value="AMP03451.1"/>
    <property type="molecule type" value="Genomic_DNA"/>
</dbReference>
<protein>
    <submittedName>
        <fullName evidence="5">Bacterial regulatory, arsR family protein</fullName>
    </submittedName>
</protein>
<dbReference type="RefSeq" id="WP_061937739.1">
    <property type="nucleotide sequence ID" value="NZ_CP013234.1"/>
</dbReference>
<dbReference type="PATRIC" id="fig|279113.10.peg.972"/>
<dbReference type="InterPro" id="IPR036390">
    <property type="entry name" value="WH_DNA-bd_sf"/>
</dbReference>
<evidence type="ECO:0000313" key="7">
    <source>
        <dbReference type="Proteomes" id="UP000074561"/>
    </source>
</evidence>
<organism evidence="5 7">
    <name type="scientific">Collimonas pratensis</name>
    <dbReference type="NCBI Taxonomy" id="279113"/>
    <lineage>
        <taxon>Bacteria</taxon>
        <taxon>Pseudomonadati</taxon>
        <taxon>Pseudomonadota</taxon>
        <taxon>Betaproteobacteria</taxon>
        <taxon>Burkholderiales</taxon>
        <taxon>Oxalobacteraceae</taxon>
        <taxon>Collimonas</taxon>
    </lineage>
</organism>
<evidence type="ECO:0000313" key="8">
    <source>
        <dbReference type="Proteomes" id="UP000074914"/>
    </source>
</evidence>
<dbReference type="InterPro" id="IPR051081">
    <property type="entry name" value="HTH_MetalResp_TranReg"/>
</dbReference>
<dbReference type="NCBIfam" id="NF033788">
    <property type="entry name" value="HTH_metalloreg"/>
    <property type="match status" value="1"/>
</dbReference>
<dbReference type="InterPro" id="IPR011991">
    <property type="entry name" value="ArsR-like_HTH"/>
</dbReference>
<keyword evidence="2" id="KW-0238">DNA-binding</keyword>
<gene>
    <name evidence="6" type="ORF">CPter291_0982</name>
    <name evidence="5" type="ORF">CPter91_1066</name>
</gene>
<dbReference type="OrthoDB" id="9791888at2"/>
<evidence type="ECO:0000313" key="5">
    <source>
        <dbReference type="EMBL" id="AMP03451.1"/>
    </source>
</evidence>
<keyword evidence="1" id="KW-0805">Transcription regulation</keyword>
<dbReference type="PRINTS" id="PR00778">
    <property type="entry name" value="HTHARSR"/>
</dbReference>